<feature type="compositionally biased region" description="Polar residues" evidence="1">
    <location>
        <begin position="150"/>
        <end position="166"/>
    </location>
</feature>
<evidence type="ECO:0000313" key="2">
    <source>
        <dbReference type="EMBL" id="EUB56371.1"/>
    </source>
</evidence>
<name>W6U7N9_ECHGR</name>
<feature type="region of interest" description="Disordered" evidence="1">
    <location>
        <begin position="283"/>
        <end position="304"/>
    </location>
</feature>
<organism evidence="2 3">
    <name type="scientific">Echinococcus granulosus</name>
    <name type="common">Hydatid tapeworm</name>
    <dbReference type="NCBI Taxonomy" id="6210"/>
    <lineage>
        <taxon>Eukaryota</taxon>
        <taxon>Metazoa</taxon>
        <taxon>Spiralia</taxon>
        <taxon>Lophotrochozoa</taxon>
        <taxon>Platyhelminthes</taxon>
        <taxon>Cestoda</taxon>
        <taxon>Eucestoda</taxon>
        <taxon>Cyclophyllidea</taxon>
        <taxon>Taeniidae</taxon>
        <taxon>Echinococcus</taxon>
        <taxon>Echinococcus granulosus group</taxon>
    </lineage>
</organism>
<dbReference type="KEGG" id="egl:EGR_08741"/>
<dbReference type="EMBL" id="APAU02000118">
    <property type="protein sequence ID" value="EUB56371.1"/>
    <property type="molecule type" value="Genomic_DNA"/>
</dbReference>
<dbReference type="Proteomes" id="UP000019149">
    <property type="component" value="Unassembled WGS sequence"/>
</dbReference>
<evidence type="ECO:0000313" key="3">
    <source>
        <dbReference type="Proteomes" id="UP000019149"/>
    </source>
</evidence>
<dbReference type="AlphaFoldDB" id="W6U7N9"/>
<dbReference type="CTD" id="36344456"/>
<feature type="compositionally biased region" description="Pro residues" evidence="1">
    <location>
        <begin position="284"/>
        <end position="294"/>
    </location>
</feature>
<accession>W6U7N9</accession>
<proteinExistence type="predicted"/>
<gene>
    <name evidence="2" type="ORF">EGR_08741</name>
</gene>
<evidence type="ECO:0000256" key="1">
    <source>
        <dbReference type="SAM" id="MobiDB-lite"/>
    </source>
</evidence>
<feature type="region of interest" description="Disordered" evidence="1">
    <location>
        <begin position="150"/>
        <end position="180"/>
    </location>
</feature>
<keyword evidence="3" id="KW-1185">Reference proteome</keyword>
<comment type="caution">
    <text evidence="2">The sequence shown here is derived from an EMBL/GenBank/DDBJ whole genome shotgun (WGS) entry which is preliminary data.</text>
</comment>
<feature type="compositionally biased region" description="Polar residues" evidence="1">
    <location>
        <begin position="295"/>
        <end position="304"/>
    </location>
</feature>
<protein>
    <submittedName>
        <fullName evidence="2">Uncharacterized protein</fullName>
    </submittedName>
</protein>
<reference evidence="2 3" key="1">
    <citation type="journal article" date="2013" name="Nat. Genet.">
        <title>The genome of the hydatid tapeworm Echinococcus granulosus.</title>
        <authorList>
            <person name="Zheng H."/>
            <person name="Zhang W."/>
            <person name="Zhang L."/>
            <person name="Zhang Z."/>
            <person name="Li J."/>
            <person name="Lu G."/>
            <person name="Zhu Y."/>
            <person name="Wang Y."/>
            <person name="Huang Y."/>
            <person name="Liu J."/>
            <person name="Kang H."/>
            <person name="Chen J."/>
            <person name="Wang L."/>
            <person name="Chen A."/>
            <person name="Yu S."/>
            <person name="Gao Z."/>
            <person name="Jin L."/>
            <person name="Gu W."/>
            <person name="Wang Z."/>
            <person name="Zhao L."/>
            <person name="Shi B."/>
            <person name="Wen H."/>
            <person name="Lin R."/>
            <person name="Jones M.K."/>
            <person name="Brejova B."/>
            <person name="Vinar T."/>
            <person name="Zhao G."/>
            <person name="McManus D.P."/>
            <person name="Chen Z."/>
            <person name="Zhou Y."/>
            <person name="Wang S."/>
        </authorList>
    </citation>
    <scope>NUCLEOTIDE SEQUENCE [LARGE SCALE GENOMIC DNA]</scope>
</reference>
<dbReference type="GeneID" id="36344456"/>
<sequence length="325" mass="36112">MRLCSTNDGTCYTLQVAQQACTVAPGLLLSRRRVDCVIVSVSPPPQTRQPKLFSPDVDYIYASRHCSSPQKSNQRKIPSFHMSTALRRAKCQASPSNFQGHTLFHKASKLDATVAKLVYASPPASPWSTPLLPSWWLILIARNHAARPKTAQSIGLQRGTSPTSHSTWRRSGGQSPMSTPLQRELVRHAFTPDTVPKAARRSAVHVNTTPITLLVAGRMPTSRGREIDIVFSDCYANFCGPRAEVERRLTSSPMSHRTLSHMQWLAGIRITGSVAFFLPDWTRLPPPPPPPPPTMSTQGRSCSRNAKRHLRRSVYHCTTEHLQTL</sequence>
<dbReference type="RefSeq" id="XP_024347567.1">
    <property type="nucleotide sequence ID" value="XM_024497990.1"/>
</dbReference>